<dbReference type="GO" id="GO:0020037">
    <property type="term" value="F:heme binding"/>
    <property type="evidence" value="ECO:0007669"/>
    <property type="project" value="InterPro"/>
</dbReference>
<reference evidence="3" key="1">
    <citation type="submission" date="2021-04" db="EMBL/GenBank/DDBJ databases">
        <title>Isolation of p-tert-butylphenol degrading bacteria Sphingobium phenoxybenzoativorans Tas13 from active sludge.</title>
        <authorList>
            <person name="Li Y."/>
        </authorList>
    </citation>
    <scope>NUCLEOTIDE SEQUENCE</scope>
    <source>
        <strain evidence="3">Tas13</strain>
    </source>
</reference>
<keyword evidence="4" id="KW-1185">Reference proteome</keyword>
<dbReference type="Pfam" id="PF00067">
    <property type="entry name" value="p450"/>
    <property type="match status" value="1"/>
</dbReference>
<keyword evidence="2" id="KW-0560">Oxidoreductase</keyword>
<dbReference type="PRINTS" id="PR00359">
    <property type="entry name" value="BP450"/>
</dbReference>
<protein>
    <submittedName>
        <fullName evidence="3">Cytochrome P450</fullName>
    </submittedName>
</protein>
<proteinExistence type="inferred from homology"/>
<dbReference type="InterPro" id="IPR001128">
    <property type="entry name" value="Cyt_P450"/>
</dbReference>
<dbReference type="PANTHER" id="PTHR46696">
    <property type="entry name" value="P450, PUTATIVE (EUROFUNG)-RELATED"/>
    <property type="match status" value="1"/>
</dbReference>
<dbReference type="Proteomes" id="UP000681425">
    <property type="component" value="Chromosome"/>
</dbReference>
<dbReference type="GO" id="GO:0005506">
    <property type="term" value="F:iron ion binding"/>
    <property type="evidence" value="ECO:0007669"/>
    <property type="project" value="InterPro"/>
</dbReference>
<keyword evidence="2" id="KW-0349">Heme</keyword>
<accession>A0A975K4E4</accession>
<dbReference type="AlphaFoldDB" id="A0A975K4E4"/>
<dbReference type="PROSITE" id="PS00086">
    <property type="entry name" value="CYTOCHROME_P450"/>
    <property type="match status" value="1"/>
</dbReference>
<dbReference type="GO" id="GO:0016705">
    <property type="term" value="F:oxidoreductase activity, acting on paired donors, with incorporation or reduction of molecular oxygen"/>
    <property type="evidence" value="ECO:0007669"/>
    <property type="project" value="InterPro"/>
</dbReference>
<sequence>MSEDKVAPGHDLARDTKGWSCYTTPPAESLELFESARARCPVAHSSEHDGFYMLLDHKDVRKAMADYRTFSSEPQVLRPMLPRKQIPALEMDPPRHSAWRALFNAAVTTATPAAMEPFVRQDVRRHIASFIGKGSCDIVAELAEPVPAETICHLVGIDDDKVPPIREAALAMFAAQGDPEEFGKRQAVFGALTVTEVHERRARPREDFLTSLADVEVEGRSLDDNDYVVLLSAFLGAGHHSTTSAMASLIYEVFSRPDVRDLLIRDPGKIPVAVEEALRLRPPFFGFFRRTTKAVDVQGVEIPAGKDVYMGWAAANRDPQIFERPAEFSIDRPASRHFSFGFGIHICPGAPLARMELCVMLEELLRMIPDMRIESGAPVYQFGGGDYSFIPELHVSFAPREA</sequence>
<dbReference type="EMBL" id="CP073910">
    <property type="protein sequence ID" value="QUT04636.1"/>
    <property type="molecule type" value="Genomic_DNA"/>
</dbReference>
<evidence type="ECO:0000256" key="1">
    <source>
        <dbReference type="ARBA" id="ARBA00010617"/>
    </source>
</evidence>
<dbReference type="InterPro" id="IPR017972">
    <property type="entry name" value="Cyt_P450_CS"/>
</dbReference>
<dbReference type="InterPro" id="IPR002397">
    <property type="entry name" value="Cyt_P450_B"/>
</dbReference>
<dbReference type="InterPro" id="IPR036396">
    <property type="entry name" value="Cyt_P450_sf"/>
</dbReference>
<dbReference type="PANTHER" id="PTHR46696:SF6">
    <property type="entry name" value="P450, PUTATIVE (EUROFUNG)-RELATED"/>
    <property type="match status" value="1"/>
</dbReference>
<dbReference type="Gene3D" id="1.10.630.10">
    <property type="entry name" value="Cytochrome P450"/>
    <property type="match status" value="1"/>
</dbReference>
<evidence type="ECO:0000313" key="3">
    <source>
        <dbReference type="EMBL" id="QUT04636.1"/>
    </source>
</evidence>
<dbReference type="GO" id="GO:0004497">
    <property type="term" value="F:monooxygenase activity"/>
    <property type="evidence" value="ECO:0007669"/>
    <property type="project" value="UniProtKB-KW"/>
</dbReference>
<evidence type="ECO:0000313" key="4">
    <source>
        <dbReference type="Proteomes" id="UP000681425"/>
    </source>
</evidence>
<keyword evidence="2" id="KW-0503">Monooxygenase</keyword>
<name>A0A975K4E4_9SPHN</name>
<dbReference type="KEGG" id="spph:KFK14_16535"/>
<dbReference type="RefSeq" id="WP_212608419.1">
    <property type="nucleotide sequence ID" value="NZ_CP073910.1"/>
</dbReference>
<evidence type="ECO:0000256" key="2">
    <source>
        <dbReference type="RuleBase" id="RU000461"/>
    </source>
</evidence>
<comment type="similarity">
    <text evidence="1 2">Belongs to the cytochrome P450 family.</text>
</comment>
<gene>
    <name evidence="3" type="ORF">KFK14_16535</name>
</gene>
<organism evidence="3 4">
    <name type="scientific">Sphingobium phenoxybenzoativorans</name>
    <dbReference type="NCBI Taxonomy" id="1592790"/>
    <lineage>
        <taxon>Bacteria</taxon>
        <taxon>Pseudomonadati</taxon>
        <taxon>Pseudomonadota</taxon>
        <taxon>Alphaproteobacteria</taxon>
        <taxon>Sphingomonadales</taxon>
        <taxon>Sphingomonadaceae</taxon>
        <taxon>Sphingobium</taxon>
    </lineage>
</organism>
<dbReference type="PRINTS" id="PR00385">
    <property type="entry name" value="P450"/>
</dbReference>
<keyword evidence="2" id="KW-0479">Metal-binding</keyword>
<dbReference type="SUPFAM" id="SSF48264">
    <property type="entry name" value="Cytochrome P450"/>
    <property type="match status" value="1"/>
</dbReference>
<keyword evidence="2" id="KW-0408">Iron</keyword>